<evidence type="ECO:0000313" key="3">
    <source>
        <dbReference type="Proteomes" id="UP000233551"/>
    </source>
</evidence>
<dbReference type="EMBL" id="PGOL01000084">
    <property type="protein sequence ID" value="PKI77618.1"/>
    <property type="molecule type" value="Genomic_DNA"/>
</dbReference>
<accession>A0A2I0LAA3</accession>
<feature type="region of interest" description="Disordered" evidence="1">
    <location>
        <begin position="53"/>
        <end position="73"/>
    </location>
</feature>
<evidence type="ECO:0000256" key="1">
    <source>
        <dbReference type="SAM" id="MobiDB-lite"/>
    </source>
</evidence>
<gene>
    <name evidence="2" type="ORF">CRG98_001956</name>
</gene>
<organism evidence="2 3">
    <name type="scientific">Punica granatum</name>
    <name type="common">Pomegranate</name>
    <dbReference type="NCBI Taxonomy" id="22663"/>
    <lineage>
        <taxon>Eukaryota</taxon>
        <taxon>Viridiplantae</taxon>
        <taxon>Streptophyta</taxon>
        <taxon>Embryophyta</taxon>
        <taxon>Tracheophyta</taxon>
        <taxon>Spermatophyta</taxon>
        <taxon>Magnoliopsida</taxon>
        <taxon>eudicotyledons</taxon>
        <taxon>Gunneridae</taxon>
        <taxon>Pentapetalae</taxon>
        <taxon>rosids</taxon>
        <taxon>malvids</taxon>
        <taxon>Myrtales</taxon>
        <taxon>Lythraceae</taxon>
        <taxon>Punica</taxon>
    </lineage>
</organism>
<evidence type="ECO:0000313" key="2">
    <source>
        <dbReference type="EMBL" id="PKI77618.1"/>
    </source>
</evidence>
<dbReference type="Proteomes" id="UP000233551">
    <property type="component" value="Unassembled WGS sequence"/>
</dbReference>
<proteinExistence type="predicted"/>
<name>A0A2I0LAA3_PUNGR</name>
<reference evidence="2 3" key="1">
    <citation type="submission" date="2017-11" db="EMBL/GenBank/DDBJ databases">
        <title>De-novo sequencing of pomegranate (Punica granatum L.) genome.</title>
        <authorList>
            <person name="Akparov Z."/>
            <person name="Amiraslanov A."/>
            <person name="Hajiyeva S."/>
            <person name="Abbasov M."/>
            <person name="Kaur K."/>
            <person name="Hamwieh A."/>
            <person name="Solovyev V."/>
            <person name="Salamov A."/>
            <person name="Braich B."/>
            <person name="Kosarev P."/>
            <person name="Mahmoud A."/>
            <person name="Hajiyev E."/>
            <person name="Babayeva S."/>
            <person name="Izzatullayeva V."/>
            <person name="Mammadov A."/>
            <person name="Mammadov A."/>
            <person name="Sharifova S."/>
            <person name="Ojaghi J."/>
            <person name="Eynullazada K."/>
            <person name="Bayramov B."/>
            <person name="Abdulazimova A."/>
            <person name="Shahmuradov I."/>
        </authorList>
    </citation>
    <scope>NUCLEOTIDE SEQUENCE [LARGE SCALE GENOMIC DNA]</scope>
    <source>
        <strain evidence="3">cv. AG2017</strain>
        <tissue evidence="2">Leaf</tissue>
    </source>
</reference>
<protein>
    <submittedName>
        <fullName evidence="2">Uncharacterized protein</fullName>
    </submittedName>
</protein>
<comment type="caution">
    <text evidence="2">The sequence shown here is derived from an EMBL/GenBank/DDBJ whole genome shotgun (WGS) entry which is preliminary data.</text>
</comment>
<dbReference type="AlphaFoldDB" id="A0A2I0LAA3"/>
<sequence>MSRGVRGSLRSLFFHECAPKVRREAFVTTETSLGKPYRVPKGPFPGAVYSSVGRASRSPVRKGVCKSLGDAPA</sequence>
<keyword evidence="3" id="KW-1185">Reference proteome</keyword>